<feature type="domain" description="GHMP kinase C-terminal" evidence="12">
    <location>
        <begin position="255"/>
        <end position="310"/>
    </location>
</feature>
<comment type="pathway">
    <text evidence="10">Isoprenoid biosynthesis; isopentenyl diphosphate biosynthesis via DXP pathway; isopentenyl diphosphate from 1-deoxy-D-xylulose 5-phosphate: step 3/6.</text>
</comment>
<dbReference type="SUPFAM" id="SSF55060">
    <property type="entry name" value="GHMP Kinase, C-terminal domain"/>
    <property type="match status" value="1"/>
</dbReference>
<dbReference type="PANTHER" id="PTHR43527">
    <property type="entry name" value="4-DIPHOSPHOCYTIDYL-2-C-METHYL-D-ERYTHRITOL KINASE, CHLOROPLASTIC"/>
    <property type="match status" value="1"/>
</dbReference>
<dbReference type="InterPro" id="IPR013750">
    <property type="entry name" value="GHMP_kinase_C_dom"/>
</dbReference>
<dbReference type="GO" id="GO:0050515">
    <property type="term" value="F:4-(cytidine 5'-diphospho)-2-C-methyl-D-erythritol kinase activity"/>
    <property type="evidence" value="ECO:0007669"/>
    <property type="project" value="UniProtKB-UniRule"/>
</dbReference>
<evidence type="ECO:0000313" key="13">
    <source>
        <dbReference type="EMBL" id="TVU73966.1"/>
    </source>
</evidence>
<proteinExistence type="inferred from homology"/>
<feature type="active site" evidence="10">
    <location>
        <position position="191"/>
    </location>
</feature>
<dbReference type="Pfam" id="PF08544">
    <property type="entry name" value="GHMP_kinases_C"/>
    <property type="match status" value="1"/>
</dbReference>
<dbReference type="EMBL" id="VNFH01000001">
    <property type="protein sequence ID" value="TVU73966.1"/>
    <property type="molecule type" value="Genomic_DNA"/>
</dbReference>
<keyword evidence="14" id="KW-1185">Reference proteome</keyword>
<comment type="similarity">
    <text evidence="1 10">Belongs to the GHMP kinase family. IspE subfamily.</text>
</comment>
<evidence type="ECO:0000256" key="7">
    <source>
        <dbReference type="ARBA" id="ARBA00022840"/>
    </source>
</evidence>
<evidence type="ECO:0000256" key="1">
    <source>
        <dbReference type="ARBA" id="ARBA00009684"/>
    </source>
</evidence>
<feature type="domain" description="GHMP kinase N-terminal" evidence="11">
    <location>
        <begin position="112"/>
        <end position="198"/>
    </location>
</feature>
<keyword evidence="7 10" id="KW-0067">ATP-binding</keyword>
<dbReference type="AlphaFoldDB" id="A0A558HXU3"/>
<gene>
    <name evidence="10 13" type="primary">ispE</name>
    <name evidence="13" type="ORF">FQP86_02605</name>
</gene>
<evidence type="ECO:0000259" key="12">
    <source>
        <dbReference type="Pfam" id="PF08544"/>
    </source>
</evidence>
<keyword evidence="6 10" id="KW-0418">Kinase</keyword>
<dbReference type="PANTHER" id="PTHR43527:SF2">
    <property type="entry name" value="4-DIPHOSPHOCYTIDYL-2-C-METHYL-D-ERYTHRITOL KINASE, CHLOROPLASTIC"/>
    <property type="match status" value="1"/>
</dbReference>
<evidence type="ECO:0000256" key="6">
    <source>
        <dbReference type="ARBA" id="ARBA00022777"/>
    </source>
</evidence>
<evidence type="ECO:0000256" key="3">
    <source>
        <dbReference type="ARBA" id="ARBA00017473"/>
    </source>
</evidence>
<name>A0A558HXU3_9GAMM</name>
<evidence type="ECO:0000259" key="11">
    <source>
        <dbReference type="Pfam" id="PF00288"/>
    </source>
</evidence>
<evidence type="ECO:0000256" key="2">
    <source>
        <dbReference type="ARBA" id="ARBA00012052"/>
    </source>
</evidence>
<dbReference type="OrthoDB" id="9809438at2"/>
<dbReference type="SUPFAM" id="SSF54211">
    <property type="entry name" value="Ribosomal protein S5 domain 2-like"/>
    <property type="match status" value="1"/>
</dbReference>
<dbReference type="Gene3D" id="3.30.230.10">
    <property type="match status" value="1"/>
</dbReference>
<feature type="binding site" evidence="10">
    <location>
        <begin position="149"/>
        <end position="159"/>
    </location>
    <ligand>
        <name>ATP</name>
        <dbReference type="ChEBI" id="CHEBI:30616"/>
    </ligand>
</feature>
<dbReference type="InterPro" id="IPR014721">
    <property type="entry name" value="Ribsml_uS5_D2-typ_fold_subgr"/>
</dbReference>
<comment type="catalytic activity">
    <reaction evidence="10">
        <text>4-CDP-2-C-methyl-D-erythritol + ATP = 4-CDP-2-C-methyl-D-erythritol 2-phosphate + ADP + H(+)</text>
        <dbReference type="Rhea" id="RHEA:18437"/>
        <dbReference type="ChEBI" id="CHEBI:15378"/>
        <dbReference type="ChEBI" id="CHEBI:30616"/>
        <dbReference type="ChEBI" id="CHEBI:57823"/>
        <dbReference type="ChEBI" id="CHEBI:57919"/>
        <dbReference type="ChEBI" id="CHEBI:456216"/>
        <dbReference type="EC" id="2.7.1.148"/>
    </reaction>
</comment>
<dbReference type="Pfam" id="PF00288">
    <property type="entry name" value="GHMP_kinases_N"/>
    <property type="match status" value="1"/>
</dbReference>
<dbReference type="InterPro" id="IPR020568">
    <property type="entry name" value="Ribosomal_Su5_D2-typ_SF"/>
</dbReference>
<keyword evidence="8 10" id="KW-0414">Isoprene biosynthesis</keyword>
<keyword evidence="4 10" id="KW-0808">Transferase</keyword>
<dbReference type="GO" id="GO:0005524">
    <property type="term" value="F:ATP binding"/>
    <property type="evidence" value="ECO:0007669"/>
    <property type="project" value="UniProtKB-UniRule"/>
</dbReference>
<dbReference type="Proteomes" id="UP000319941">
    <property type="component" value="Unassembled WGS sequence"/>
</dbReference>
<dbReference type="HAMAP" id="MF_00061">
    <property type="entry name" value="IspE"/>
    <property type="match status" value="1"/>
</dbReference>
<dbReference type="PIRSF" id="PIRSF010376">
    <property type="entry name" value="IspE"/>
    <property type="match status" value="1"/>
</dbReference>
<dbReference type="EC" id="2.7.1.148" evidence="2 10"/>
<dbReference type="InterPro" id="IPR036554">
    <property type="entry name" value="GHMP_kinase_C_sf"/>
</dbReference>
<comment type="caution">
    <text evidence="13">The sequence shown here is derived from an EMBL/GenBank/DDBJ whole genome shotgun (WGS) entry which is preliminary data.</text>
</comment>
<dbReference type="STRING" id="553385.GCA_000591415_01119"/>
<evidence type="ECO:0000256" key="5">
    <source>
        <dbReference type="ARBA" id="ARBA00022741"/>
    </source>
</evidence>
<evidence type="ECO:0000256" key="8">
    <source>
        <dbReference type="ARBA" id="ARBA00023229"/>
    </source>
</evidence>
<dbReference type="NCBIfam" id="TIGR00154">
    <property type="entry name" value="ispE"/>
    <property type="match status" value="1"/>
</dbReference>
<dbReference type="GO" id="GO:0019288">
    <property type="term" value="P:isopentenyl diphosphate biosynthetic process, methylerythritol 4-phosphate pathway"/>
    <property type="evidence" value="ECO:0007669"/>
    <property type="project" value="UniProtKB-UniRule"/>
</dbReference>
<evidence type="ECO:0000256" key="10">
    <source>
        <dbReference type="HAMAP-Rule" id="MF_00061"/>
    </source>
</evidence>
<evidence type="ECO:0000256" key="4">
    <source>
        <dbReference type="ARBA" id="ARBA00022679"/>
    </source>
</evidence>
<reference evidence="13 14" key="1">
    <citation type="submission" date="2019-07" db="EMBL/GenBank/DDBJ databases">
        <title>Diversity of Bacteria from Kongsfjorden, Arctic.</title>
        <authorList>
            <person name="Yu Y."/>
        </authorList>
    </citation>
    <scope>NUCLEOTIDE SEQUENCE [LARGE SCALE GENOMIC DNA]</scope>
    <source>
        <strain evidence="13 14">SM1923</strain>
    </source>
</reference>
<keyword evidence="5 10" id="KW-0547">Nucleotide-binding</keyword>
<evidence type="ECO:0000313" key="14">
    <source>
        <dbReference type="Proteomes" id="UP000319941"/>
    </source>
</evidence>
<evidence type="ECO:0000256" key="9">
    <source>
        <dbReference type="ARBA" id="ARBA00032554"/>
    </source>
</evidence>
<dbReference type="NCBIfam" id="NF011202">
    <property type="entry name" value="PRK14608.1"/>
    <property type="match status" value="1"/>
</dbReference>
<sequence length="337" mass="36361">MHQRYRYQQDGRPAHRPAVLLITVEFDLVQRARHLTRTASPVIHSTLSALSLPAPAKLNRMLHITGQRPDGYHELQTLFQFLDHGDTLHFQLRDDDAITLTPAIDGVPEEANLIVRAARRLRETAVSYGKVAEASALPGVDIQIEKVLPMGGGLGGGSSDAATTLLALNHLWQLSLDEDTLAELGLELGADVPVFVRGFAAWAEGIGEKLMPAALDTPWFVVIHPGIEVSTPAVFGHPQLTRSSPAISMARALQGGRNDCEVVVSALYPAVADALNWLNHFGTARLTGTGACVFCAFDDARQASKVLGRLACERPTWHTFSARGCNISPLHAALAQA</sequence>
<dbReference type="InterPro" id="IPR004424">
    <property type="entry name" value="IspE"/>
</dbReference>
<dbReference type="Gene3D" id="3.30.70.890">
    <property type="entry name" value="GHMP kinase, C-terminal domain"/>
    <property type="match status" value="1"/>
</dbReference>
<accession>A0A558HXU3</accession>
<dbReference type="InterPro" id="IPR006204">
    <property type="entry name" value="GHMP_kinase_N_dom"/>
</dbReference>
<feature type="active site" evidence="10">
    <location>
        <position position="57"/>
    </location>
</feature>
<organism evidence="13 14">
    <name type="scientific">Cobetia crustatorum</name>
    <dbReference type="NCBI Taxonomy" id="553385"/>
    <lineage>
        <taxon>Bacteria</taxon>
        <taxon>Pseudomonadati</taxon>
        <taxon>Pseudomonadota</taxon>
        <taxon>Gammaproteobacteria</taxon>
        <taxon>Oceanospirillales</taxon>
        <taxon>Halomonadaceae</taxon>
        <taxon>Cobetia</taxon>
    </lineage>
</organism>
<comment type="function">
    <text evidence="10">Catalyzes the phosphorylation of the position 2 hydroxy group of 4-diphosphocytidyl-2C-methyl-D-erythritol.</text>
</comment>
<dbReference type="GO" id="GO:0016114">
    <property type="term" value="P:terpenoid biosynthetic process"/>
    <property type="evidence" value="ECO:0007669"/>
    <property type="project" value="UniProtKB-UniRule"/>
</dbReference>
<dbReference type="UniPathway" id="UPA00056">
    <property type="reaction ID" value="UER00094"/>
</dbReference>
<protein>
    <recommendedName>
        <fullName evidence="3 10">4-diphosphocytidyl-2-C-methyl-D-erythritol kinase</fullName>
        <shortName evidence="10">CMK</shortName>
        <ecNumber evidence="2 10">2.7.1.148</ecNumber>
    </recommendedName>
    <alternativeName>
        <fullName evidence="9 10">4-(cytidine-5'-diphospho)-2-C-methyl-D-erythritol kinase</fullName>
    </alternativeName>
</protein>